<evidence type="ECO:0000256" key="2">
    <source>
        <dbReference type="ARBA" id="ARBA00008661"/>
    </source>
</evidence>
<feature type="transmembrane region" description="Helical" evidence="10">
    <location>
        <begin position="12"/>
        <end position="32"/>
    </location>
</feature>
<keyword evidence="5 10" id="KW-0812">Transmembrane</keyword>
<evidence type="ECO:0000256" key="1">
    <source>
        <dbReference type="ARBA" id="ARBA00004606"/>
    </source>
</evidence>
<keyword evidence="4" id="KW-0808">Transferase</keyword>
<accession>A0AAV2I266</accession>
<comment type="caution">
    <text evidence="12">The sequence shown here is derived from an EMBL/GenBank/DDBJ whole genome shotgun (WGS) entry which is preliminary data.</text>
</comment>
<name>A0AAV2I266_LYMST</name>
<organism evidence="12 13">
    <name type="scientific">Lymnaea stagnalis</name>
    <name type="common">Great pond snail</name>
    <name type="synonym">Helix stagnalis</name>
    <dbReference type="NCBI Taxonomy" id="6523"/>
    <lineage>
        <taxon>Eukaryota</taxon>
        <taxon>Metazoa</taxon>
        <taxon>Spiralia</taxon>
        <taxon>Lophotrochozoa</taxon>
        <taxon>Mollusca</taxon>
        <taxon>Gastropoda</taxon>
        <taxon>Heterobranchia</taxon>
        <taxon>Euthyneura</taxon>
        <taxon>Panpulmonata</taxon>
        <taxon>Hygrophila</taxon>
        <taxon>Lymnaeoidea</taxon>
        <taxon>Lymnaeidae</taxon>
        <taxon>Lymnaea</taxon>
    </lineage>
</organism>
<evidence type="ECO:0000256" key="3">
    <source>
        <dbReference type="ARBA" id="ARBA00022676"/>
    </source>
</evidence>
<keyword evidence="13" id="KW-1185">Reference proteome</keyword>
<dbReference type="PANTHER" id="PTHR10811">
    <property type="entry name" value="FRINGE-RELATED"/>
    <property type="match status" value="1"/>
</dbReference>
<proteinExistence type="inferred from homology"/>
<dbReference type="GO" id="GO:0016020">
    <property type="term" value="C:membrane"/>
    <property type="evidence" value="ECO:0007669"/>
    <property type="project" value="UniProtKB-SubCell"/>
</dbReference>
<keyword evidence="7 10" id="KW-1133">Transmembrane helix</keyword>
<dbReference type="InterPro" id="IPR003378">
    <property type="entry name" value="Fringe-like_glycosylTrfase"/>
</dbReference>
<comment type="similarity">
    <text evidence="2">Belongs to the glycosyltransferase 31 family.</text>
</comment>
<evidence type="ECO:0000256" key="10">
    <source>
        <dbReference type="SAM" id="Phobius"/>
    </source>
</evidence>
<evidence type="ECO:0000259" key="11">
    <source>
        <dbReference type="Pfam" id="PF02434"/>
    </source>
</evidence>
<keyword evidence="8 10" id="KW-0472">Membrane</keyword>
<evidence type="ECO:0000313" key="12">
    <source>
        <dbReference type="EMBL" id="CAL1540631.1"/>
    </source>
</evidence>
<dbReference type="EMBL" id="CAXITT010000390">
    <property type="protein sequence ID" value="CAL1540631.1"/>
    <property type="molecule type" value="Genomic_DNA"/>
</dbReference>
<dbReference type="Proteomes" id="UP001497497">
    <property type="component" value="Unassembled WGS sequence"/>
</dbReference>
<evidence type="ECO:0000256" key="4">
    <source>
        <dbReference type="ARBA" id="ARBA00022679"/>
    </source>
</evidence>
<dbReference type="Gene3D" id="3.90.550.50">
    <property type="match status" value="1"/>
</dbReference>
<evidence type="ECO:0000256" key="5">
    <source>
        <dbReference type="ARBA" id="ARBA00022692"/>
    </source>
</evidence>
<dbReference type="Pfam" id="PF02434">
    <property type="entry name" value="Fringe"/>
    <property type="match status" value="1"/>
</dbReference>
<evidence type="ECO:0000313" key="13">
    <source>
        <dbReference type="Proteomes" id="UP001497497"/>
    </source>
</evidence>
<evidence type="ECO:0000256" key="6">
    <source>
        <dbReference type="ARBA" id="ARBA00022968"/>
    </source>
</evidence>
<dbReference type="GO" id="GO:0012505">
    <property type="term" value="C:endomembrane system"/>
    <property type="evidence" value="ECO:0007669"/>
    <property type="project" value="UniProtKB-SubCell"/>
</dbReference>
<keyword evidence="6" id="KW-0735">Signal-anchor</keyword>
<evidence type="ECO:0000256" key="9">
    <source>
        <dbReference type="ARBA" id="ARBA00037847"/>
    </source>
</evidence>
<dbReference type="AlphaFoldDB" id="A0AAV2I266"/>
<evidence type="ECO:0000256" key="7">
    <source>
        <dbReference type="ARBA" id="ARBA00022989"/>
    </source>
</evidence>
<gene>
    <name evidence="12" type="ORF">GSLYS_00014280001</name>
</gene>
<keyword evidence="3" id="KW-0328">Glycosyltransferase</keyword>
<sequence length="444" mass="51455">MRLSPKKVVKYTIFLLFFMVLNVWISYSVNIWSFNNFDDREKVLQSFRERREDNGGALPVPPVIFVKNDYELEGVGNKPNIEESDFFRKQRSAKEFPLNSDTNDLRQNQLFIKEKKVVAQIGKKIDANLLLHEGSNKSSLPEVGTSNIQSNGHNRVSLPILKPKKIQQTELSDVFISVKTTSKYHTLRVNLLLKTWYLLAREQVYFFTDSNEQELIVNLGGHLVNTNCSSDHSRRALSCKMAVEFDYYMTSRKRQAFLFVWTCLWFCHMDDDVYLNVPRLVEVLRGYNYKEDWYLGKPSLKHPLEVVDRDNPGMKLTFWFATGGAGFCISRSLALKMAPYAGGGRFVTTAEKVRLPDDCTIGYIIEHLLKHKLTVIEEFHSHLEALWLIKPNQLKKQITLSFSEYSGKQNVINIQGFNDTEDPTRLLSLHCFLFPNFNECRHLT</sequence>
<evidence type="ECO:0000256" key="8">
    <source>
        <dbReference type="ARBA" id="ARBA00023136"/>
    </source>
</evidence>
<comment type="subcellular location">
    <subcellularLocation>
        <location evidence="9">Endomembrane system</location>
        <topology evidence="9">Single-pass membrane protein</topology>
    </subcellularLocation>
    <subcellularLocation>
        <location evidence="1">Membrane</location>
        <topology evidence="1">Single-pass type II membrane protein</topology>
    </subcellularLocation>
</comment>
<protein>
    <recommendedName>
        <fullName evidence="11">Fringe-like glycosyltransferase domain-containing protein</fullName>
    </recommendedName>
</protein>
<reference evidence="12 13" key="1">
    <citation type="submission" date="2024-04" db="EMBL/GenBank/DDBJ databases">
        <authorList>
            <consortium name="Genoscope - CEA"/>
            <person name="William W."/>
        </authorList>
    </citation>
    <scope>NUCLEOTIDE SEQUENCE [LARGE SCALE GENOMIC DNA]</scope>
</reference>
<dbReference type="GO" id="GO:0016757">
    <property type="term" value="F:glycosyltransferase activity"/>
    <property type="evidence" value="ECO:0007669"/>
    <property type="project" value="UniProtKB-KW"/>
</dbReference>
<feature type="domain" description="Fringe-like glycosyltransferase" evidence="11">
    <location>
        <begin position="168"/>
        <end position="425"/>
    </location>
</feature>